<evidence type="ECO:0000313" key="6">
    <source>
        <dbReference type="Proteomes" id="UP001055219"/>
    </source>
</evidence>
<evidence type="ECO:0000259" key="4">
    <source>
        <dbReference type="PROSITE" id="PS50048"/>
    </source>
</evidence>
<reference evidence="5" key="2">
    <citation type="submission" date="2022-07" db="EMBL/GenBank/DDBJ databases">
        <authorList>
            <person name="Goncalves M.F.M."/>
            <person name="Hilario S."/>
            <person name="Van De Peer Y."/>
            <person name="Esteves A.C."/>
            <person name="Alves A."/>
        </authorList>
    </citation>
    <scope>NUCLEOTIDE SEQUENCE</scope>
    <source>
        <strain evidence="5">MUM 19.33</strain>
    </source>
</reference>
<dbReference type="InterPro" id="IPR050613">
    <property type="entry name" value="Sec_Metabolite_Reg"/>
</dbReference>
<organism evidence="5 6">
    <name type="scientific">Emericellopsis cladophorae</name>
    <dbReference type="NCBI Taxonomy" id="2686198"/>
    <lineage>
        <taxon>Eukaryota</taxon>
        <taxon>Fungi</taxon>
        <taxon>Dikarya</taxon>
        <taxon>Ascomycota</taxon>
        <taxon>Pezizomycotina</taxon>
        <taxon>Sordariomycetes</taxon>
        <taxon>Hypocreomycetidae</taxon>
        <taxon>Hypocreales</taxon>
        <taxon>Bionectriaceae</taxon>
        <taxon>Emericellopsis</taxon>
    </lineage>
</organism>
<evidence type="ECO:0000313" key="5">
    <source>
        <dbReference type="EMBL" id="KAI6779230.1"/>
    </source>
</evidence>
<dbReference type="SUPFAM" id="SSF57701">
    <property type="entry name" value="Zn2/Cys6 DNA-binding domain"/>
    <property type="match status" value="1"/>
</dbReference>
<dbReference type="CDD" id="cd12148">
    <property type="entry name" value="fungal_TF_MHR"/>
    <property type="match status" value="1"/>
</dbReference>
<comment type="subcellular location">
    <subcellularLocation>
        <location evidence="1">Nucleus</location>
    </subcellularLocation>
</comment>
<evidence type="ECO:0000256" key="3">
    <source>
        <dbReference type="SAM" id="MobiDB-lite"/>
    </source>
</evidence>
<feature type="compositionally biased region" description="Low complexity" evidence="3">
    <location>
        <begin position="59"/>
        <end position="77"/>
    </location>
</feature>
<dbReference type="GO" id="GO:0000981">
    <property type="term" value="F:DNA-binding transcription factor activity, RNA polymerase II-specific"/>
    <property type="evidence" value="ECO:0007669"/>
    <property type="project" value="InterPro"/>
</dbReference>
<keyword evidence="6" id="KW-1185">Reference proteome</keyword>
<dbReference type="AlphaFoldDB" id="A0A9P9XWX1"/>
<dbReference type="EMBL" id="JAGIXG020000050">
    <property type="protein sequence ID" value="KAI6779230.1"/>
    <property type="molecule type" value="Genomic_DNA"/>
</dbReference>
<keyword evidence="2" id="KW-0539">Nucleus</keyword>
<dbReference type="CDD" id="cd00067">
    <property type="entry name" value="GAL4"/>
    <property type="match status" value="1"/>
</dbReference>
<dbReference type="Proteomes" id="UP001055219">
    <property type="component" value="Unassembled WGS sequence"/>
</dbReference>
<dbReference type="GeneID" id="75834230"/>
<dbReference type="InterPro" id="IPR036864">
    <property type="entry name" value="Zn2-C6_fun-type_DNA-bd_sf"/>
</dbReference>
<protein>
    <submittedName>
        <fullName evidence="5">C6 transcription factor</fullName>
    </submittedName>
</protein>
<dbReference type="PROSITE" id="PS50048">
    <property type="entry name" value="ZN2_CY6_FUNGAL_2"/>
    <property type="match status" value="1"/>
</dbReference>
<dbReference type="PANTHER" id="PTHR31001">
    <property type="entry name" value="UNCHARACTERIZED TRANSCRIPTIONAL REGULATORY PROTEIN"/>
    <property type="match status" value="1"/>
</dbReference>
<dbReference type="GO" id="GO:0005634">
    <property type="term" value="C:nucleus"/>
    <property type="evidence" value="ECO:0007669"/>
    <property type="project" value="UniProtKB-SubCell"/>
</dbReference>
<evidence type="ECO:0000256" key="1">
    <source>
        <dbReference type="ARBA" id="ARBA00004123"/>
    </source>
</evidence>
<accession>A0A9P9XWX1</accession>
<gene>
    <name evidence="5" type="ORF">J7T54_007757</name>
</gene>
<dbReference type="Pfam" id="PF00172">
    <property type="entry name" value="Zn_clus"/>
    <property type="match status" value="1"/>
</dbReference>
<feature type="domain" description="Zn(2)-C6 fungal-type" evidence="4">
    <location>
        <begin position="18"/>
        <end position="50"/>
    </location>
</feature>
<dbReference type="OrthoDB" id="4898680at2759"/>
<proteinExistence type="predicted"/>
<dbReference type="PANTHER" id="PTHR31001:SF40">
    <property type="entry name" value="ZN(II)2CYS6 TRANSCRIPTION FACTOR (EUROFUNG)"/>
    <property type="match status" value="1"/>
</dbReference>
<dbReference type="SMART" id="SM00066">
    <property type="entry name" value="GAL4"/>
    <property type="match status" value="1"/>
</dbReference>
<dbReference type="RefSeq" id="XP_051360086.1">
    <property type="nucleotide sequence ID" value="XM_051508855.1"/>
</dbReference>
<name>A0A9P9XWX1_9HYPO</name>
<dbReference type="Gene3D" id="4.10.240.10">
    <property type="entry name" value="Zn(2)-C6 fungal-type DNA-binding domain"/>
    <property type="match status" value="1"/>
</dbReference>
<dbReference type="PROSITE" id="PS00463">
    <property type="entry name" value="ZN2_CY6_FUNGAL_1"/>
    <property type="match status" value="1"/>
</dbReference>
<evidence type="ECO:0000256" key="2">
    <source>
        <dbReference type="ARBA" id="ARBA00023242"/>
    </source>
</evidence>
<reference evidence="5" key="1">
    <citation type="journal article" date="2021" name="J Fungi (Basel)">
        <title>Genomic and Metabolomic Analyses of the Marine Fungus Emericellopsis cladophorae: Insights into Saltwater Adaptability Mechanisms and Its Biosynthetic Potential.</title>
        <authorList>
            <person name="Goncalves M.F.M."/>
            <person name="Hilario S."/>
            <person name="Van de Peer Y."/>
            <person name="Esteves A.C."/>
            <person name="Alves A."/>
        </authorList>
    </citation>
    <scope>NUCLEOTIDE SEQUENCE</scope>
    <source>
        <strain evidence="5">MUM 19.33</strain>
    </source>
</reference>
<feature type="region of interest" description="Disordered" evidence="3">
    <location>
        <begin position="47"/>
        <end position="77"/>
    </location>
</feature>
<dbReference type="GO" id="GO:0008270">
    <property type="term" value="F:zinc ion binding"/>
    <property type="evidence" value="ECO:0007669"/>
    <property type="project" value="InterPro"/>
</dbReference>
<dbReference type="InterPro" id="IPR001138">
    <property type="entry name" value="Zn2Cys6_DnaBD"/>
</dbReference>
<sequence>MNDNHARLMRRRNGRPAACAPCHARKVACDHTRPVCKRCEKRRHPDECRYPAPASTTVSSWAASPSPGPQSSGSSPLLPGRQAYFGYTSHNTVFEETENALALLGNRPTCLQPSTPDETPTRSLFKNLPVPLREAGWIVLRSLPGQVSGRFAYKGPIKVPQGWSHHAVEQTLELLQGVTDLDALGEMLCRNSSKALHDKIDPREWIAQFTGKNIRWESIGLVWTYAVGIGDFMAARQPRCIEWDGEESVKTAAECLGYCIDLGRHFTDANDLLLDLCRRRAIAAMFLEGDASLSAHTHHAVGVQMLTYLGFHAMEDSAYVPSICSENQRQLLYRIFGNDTMGVAFTGRPPAMTRRFILTPLPLDIPEDVLAGDPGQLNRYVATLDENGWNTKSELCSATVLRARAIVALVRDEIMEIAVGKGIFVTLEQLEAIKSRALGTMAHWPRHIVYDPDSKADQWVQYTRLVLRLDHLQNVFFVERLLLRHGKPDTGELLSVSSDMVCLTLKLWTNKDRFPHPEMFRNFDWLLMAYGAPGGGILCQELLYPKFVAAHSNNSRLTRSGLVQQLSLLVGFLDWVRPDAPNAQLCCDAKKVVERVLDHQLNGHQVNHDWGVMAQPDFNFDLLDTFEWLREG</sequence>
<comment type="caution">
    <text evidence="5">The sequence shown here is derived from an EMBL/GenBank/DDBJ whole genome shotgun (WGS) entry which is preliminary data.</text>
</comment>